<reference evidence="1" key="1">
    <citation type="submission" date="2021-06" db="EMBL/GenBank/DDBJ databases">
        <title>Parelaphostrongylus tenuis whole genome reference sequence.</title>
        <authorList>
            <person name="Garwood T.J."/>
            <person name="Larsen P.A."/>
            <person name="Fountain-Jones N.M."/>
            <person name="Garbe J.R."/>
            <person name="Macchietto M.G."/>
            <person name="Kania S.A."/>
            <person name="Gerhold R.W."/>
            <person name="Richards J.E."/>
            <person name="Wolf T.M."/>
        </authorList>
    </citation>
    <scope>NUCLEOTIDE SEQUENCE</scope>
    <source>
        <strain evidence="1">MNPRO001-30</strain>
        <tissue evidence="1">Meninges</tissue>
    </source>
</reference>
<evidence type="ECO:0000313" key="1">
    <source>
        <dbReference type="EMBL" id="KAJ1358529.1"/>
    </source>
</evidence>
<gene>
    <name evidence="1" type="ORF">KIN20_016972</name>
</gene>
<evidence type="ECO:0000313" key="2">
    <source>
        <dbReference type="Proteomes" id="UP001196413"/>
    </source>
</evidence>
<protein>
    <submittedName>
        <fullName evidence="1">Uncharacterized protein</fullName>
    </submittedName>
</protein>
<comment type="caution">
    <text evidence="1">The sequence shown here is derived from an EMBL/GenBank/DDBJ whole genome shotgun (WGS) entry which is preliminary data.</text>
</comment>
<organism evidence="1 2">
    <name type="scientific">Parelaphostrongylus tenuis</name>
    <name type="common">Meningeal worm</name>
    <dbReference type="NCBI Taxonomy" id="148309"/>
    <lineage>
        <taxon>Eukaryota</taxon>
        <taxon>Metazoa</taxon>
        <taxon>Ecdysozoa</taxon>
        <taxon>Nematoda</taxon>
        <taxon>Chromadorea</taxon>
        <taxon>Rhabditida</taxon>
        <taxon>Rhabditina</taxon>
        <taxon>Rhabditomorpha</taxon>
        <taxon>Strongyloidea</taxon>
        <taxon>Metastrongylidae</taxon>
        <taxon>Parelaphostrongylus</taxon>
    </lineage>
</organism>
<accession>A0AAD5N5X4</accession>
<dbReference type="Proteomes" id="UP001196413">
    <property type="component" value="Unassembled WGS sequence"/>
</dbReference>
<dbReference type="EMBL" id="JAHQIW010003392">
    <property type="protein sequence ID" value="KAJ1358529.1"/>
    <property type="molecule type" value="Genomic_DNA"/>
</dbReference>
<proteinExistence type="predicted"/>
<keyword evidence="2" id="KW-1185">Reference proteome</keyword>
<sequence>MKEATPSCCYASTFETLAKDETGVNQWRSGDDLRFEDDLSEDSHCFVPFFSS</sequence>
<name>A0AAD5N5X4_PARTN</name>
<dbReference type="AlphaFoldDB" id="A0AAD5N5X4"/>